<sequence length="124" mass="13623">MRLRHCPPSSPSPLLMLLHLRLIFSLAYNPYAPAGPSSHASNTALVPLTPPHTCLILSAAYHPYTCVVPSQHASYVPYHPYACEVPSRHAYSASYHPYTHIVPSRHASNAAYHPYACSALPTCF</sequence>
<reference evidence="2" key="1">
    <citation type="submission" date="2021-03" db="EMBL/GenBank/DDBJ databases">
        <title>Draft genome sequence of rust myrtle Austropuccinia psidii MF-1, a brazilian biotype.</title>
        <authorList>
            <person name="Quecine M.C."/>
            <person name="Pachon D.M.R."/>
            <person name="Bonatelli M.L."/>
            <person name="Correr F.H."/>
            <person name="Franceschini L.M."/>
            <person name="Leite T.F."/>
            <person name="Margarido G.R.A."/>
            <person name="Almeida C.A."/>
            <person name="Ferrarezi J.A."/>
            <person name="Labate C.A."/>
        </authorList>
    </citation>
    <scope>NUCLEOTIDE SEQUENCE</scope>
    <source>
        <strain evidence="2">MF-1</strain>
    </source>
</reference>
<evidence type="ECO:0000313" key="2">
    <source>
        <dbReference type="EMBL" id="MBW0550409.1"/>
    </source>
</evidence>
<feature type="signal peptide" evidence="1">
    <location>
        <begin position="1"/>
        <end position="27"/>
    </location>
</feature>
<dbReference type="AlphaFoldDB" id="A0A9Q3IUU4"/>
<dbReference type="Proteomes" id="UP000765509">
    <property type="component" value="Unassembled WGS sequence"/>
</dbReference>
<name>A0A9Q3IUU4_9BASI</name>
<keyword evidence="3" id="KW-1185">Reference proteome</keyword>
<dbReference type="EMBL" id="AVOT02055977">
    <property type="protein sequence ID" value="MBW0550409.1"/>
    <property type="molecule type" value="Genomic_DNA"/>
</dbReference>
<evidence type="ECO:0000256" key="1">
    <source>
        <dbReference type="SAM" id="SignalP"/>
    </source>
</evidence>
<proteinExistence type="predicted"/>
<gene>
    <name evidence="2" type="ORF">O181_090124</name>
</gene>
<evidence type="ECO:0000313" key="3">
    <source>
        <dbReference type="Proteomes" id="UP000765509"/>
    </source>
</evidence>
<keyword evidence="1" id="KW-0732">Signal</keyword>
<feature type="chain" id="PRO_5040494298" evidence="1">
    <location>
        <begin position="28"/>
        <end position="124"/>
    </location>
</feature>
<comment type="caution">
    <text evidence="2">The sequence shown here is derived from an EMBL/GenBank/DDBJ whole genome shotgun (WGS) entry which is preliminary data.</text>
</comment>
<protein>
    <submittedName>
        <fullName evidence="2">Uncharacterized protein</fullName>
    </submittedName>
</protein>
<accession>A0A9Q3IUU4</accession>
<organism evidence="2 3">
    <name type="scientific">Austropuccinia psidii MF-1</name>
    <dbReference type="NCBI Taxonomy" id="1389203"/>
    <lineage>
        <taxon>Eukaryota</taxon>
        <taxon>Fungi</taxon>
        <taxon>Dikarya</taxon>
        <taxon>Basidiomycota</taxon>
        <taxon>Pucciniomycotina</taxon>
        <taxon>Pucciniomycetes</taxon>
        <taxon>Pucciniales</taxon>
        <taxon>Sphaerophragmiaceae</taxon>
        <taxon>Austropuccinia</taxon>
    </lineage>
</organism>